<dbReference type="PANTHER" id="PTHR32182:SF22">
    <property type="entry name" value="ATP-DEPENDENT ENDONUCLEASE, OLD FAMILY-RELATED"/>
    <property type="match status" value="1"/>
</dbReference>
<organism evidence="3 4">
    <name type="scientific">Sorangium cellulosum</name>
    <name type="common">Polyangium cellulosum</name>
    <dbReference type="NCBI Taxonomy" id="56"/>
    <lineage>
        <taxon>Bacteria</taxon>
        <taxon>Pseudomonadati</taxon>
        <taxon>Myxococcota</taxon>
        <taxon>Polyangia</taxon>
        <taxon>Polyangiales</taxon>
        <taxon>Polyangiaceae</taxon>
        <taxon>Sorangium</taxon>
    </lineage>
</organism>
<dbReference type="Proteomes" id="UP000238348">
    <property type="component" value="Chromosome"/>
</dbReference>
<feature type="coiled-coil region" evidence="1">
    <location>
        <begin position="210"/>
        <end position="237"/>
    </location>
</feature>
<dbReference type="Pfam" id="PF13304">
    <property type="entry name" value="AAA_21"/>
    <property type="match status" value="1"/>
</dbReference>
<gene>
    <name evidence="3" type="ORF">SOCE26_019680</name>
</gene>
<dbReference type="PANTHER" id="PTHR32182">
    <property type="entry name" value="DNA REPLICATION AND REPAIR PROTEIN RECF"/>
    <property type="match status" value="1"/>
</dbReference>
<dbReference type="Gene3D" id="3.40.50.300">
    <property type="entry name" value="P-loop containing nucleotide triphosphate hydrolases"/>
    <property type="match status" value="1"/>
</dbReference>
<keyword evidence="1" id="KW-0175">Coiled coil</keyword>
<feature type="domain" description="ATPase AAA-type core" evidence="2">
    <location>
        <begin position="23"/>
        <end position="357"/>
    </location>
</feature>
<dbReference type="RefSeq" id="WP_104978356.1">
    <property type="nucleotide sequence ID" value="NZ_CP012673.1"/>
</dbReference>
<dbReference type="SUPFAM" id="SSF52540">
    <property type="entry name" value="P-loop containing nucleoside triphosphate hydrolases"/>
    <property type="match status" value="1"/>
</dbReference>
<protein>
    <submittedName>
        <fullName evidence="3">Chromosome segregation protein SMC</fullName>
    </submittedName>
</protein>
<dbReference type="OrthoDB" id="9816506at2"/>
<evidence type="ECO:0000256" key="1">
    <source>
        <dbReference type="SAM" id="Coils"/>
    </source>
</evidence>
<dbReference type="GO" id="GO:0000731">
    <property type="term" value="P:DNA synthesis involved in DNA repair"/>
    <property type="evidence" value="ECO:0007669"/>
    <property type="project" value="TreeGrafter"/>
</dbReference>
<evidence type="ECO:0000313" key="4">
    <source>
        <dbReference type="Proteomes" id="UP000238348"/>
    </source>
</evidence>
<evidence type="ECO:0000313" key="3">
    <source>
        <dbReference type="EMBL" id="AUX40567.1"/>
    </source>
</evidence>
<reference evidence="3 4" key="1">
    <citation type="submission" date="2015-09" db="EMBL/GenBank/DDBJ databases">
        <title>Sorangium comparison.</title>
        <authorList>
            <person name="Zaburannyi N."/>
            <person name="Bunk B."/>
            <person name="Overmann J."/>
            <person name="Mueller R."/>
        </authorList>
    </citation>
    <scope>NUCLEOTIDE SEQUENCE [LARGE SCALE GENOMIC DNA]</scope>
    <source>
        <strain evidence="3 4">So ce26</strain>
    </source>
</reference>
<dbReference type="InterPro" id="IPR003959">
    <property type="entry name" value="ATPase_AAA_core"/>
</dbReference>
<evidence type="ECO:0000259" key="2">
    <source>
        <dbReference type="Pfam" id="PF13304"/>
    </source>
</evidence>
<dbReference type="InterPro" id="IPR014555">
    <property type="entry name" value="RecF-like"/>
</dbReference>
<sequence length="416" mass="45015">MLRRVHIRGFKTAIDAVLDLGRLNVFVGPNGAGKSNLLEAIAVLGCAASGRVDYDAFRARGIRPGKPGLLKTALSSEKRAARTILLEAVSDSTRYQVVLGDSALGRGASTGSAAWRFDKETFSEGEQEVGSRSKGEGYLVHADGARQAITARLDRGIAPLVGTTRGEGEMSSLLRALEEFAIYAPLPPMLRAQIPDPAQKQPVGLMGGGLAEALLELKQAGAKNAALLRRIEQELKELGGWVERVSFEPESGYPGVPTGAGRSLDPHLGLRLQDRYLRSEVGWLSAVEANEGTLHVLFLLTMLYHPTTPQVLAIDNVDQSLNPQLARYLLARVQALVLAEPKRPQLLVTTHNPLALDALDLKDDRVRLFIVSRDKRTGATSVERMHHTDALERAKEHNMTLSRLWLSGALGGMPGV</sequence>
<dbReference type="EMBL" id="CP012673">
    <property type="protein sequence ID" value="AUX40567.1"/>
    <property type="molecule type" value="Genomic_DNA"/>
</dbReference>
<dbReference type="PIRSF" id="PIRSF029347">
    <property type="entry name" value="RecF"/>
    <property type="match status" value="1"/>
</dbReference>
<name>A0A2L0EMN7_SORCE</name>
<dbReference type="AlphaFoldDB" id="A0A2L0EMN7"/>
<dbReference type="GO" id="GO:0016887">
    <property type="term" value="F:ATP hydrolysis activity"/>
    <property type="evidence" value="ECO:0007669"/>
    <property type="project" value="InterPro"/>
</dbReference>
<dbReference type="GO" id="GO:0005524">
    <property type="term" value="F:ATP binding"/>
    <property type="evidence" value="ECO:0007669"/>
    <property type="project" value="InterPro"/>
</dbReference>
<dbReference type="GO" id="GO:0006302">
    <property type="term" value="P:double-strand break repair"/>
    <property type="evidence" value="ECO:0007669"/>
    <property type="project" value="TreeGrafter"/>
</dbReference>
<accession>A0A2L0EMN7</accession>
<dbReference type="InterPro" id="IPR027417">
    <property type="entry name" value="P-loop_NTPase"/>
</dbReference>
<proteinExistence type="predicted"/>